<dbReference type="RefSeq" id="XP_045950987.1">
    <property type="nucleotide sequence ID" value="XM_046104354.1"/>
</dbReference>
<protein>
    <submittedName>
        <fullName evidence="1">Uncharacterized protein</fullName>
    </submittedName>
</protein>
<dbReference type="Proteomes" id="UP000758603">
    <property type="component" value="Unassembled WGS sequence"/>
</dbReference>
<sequence>MEPINRLPFARCQKQNGALLTCIGADSLEMLTSATCLSGAIFELTRIKFTALIQLQSYHSLSEGPN</sequence>
<keyword evidence="2" id="KW-1185">Reference proteome</keyword>
<evidence type="ECO:0000313" key="2">
    <source>
        <dbReference type="Proteomes" id="UP000758603"/>
    </source>
</evidence>
<evidence type="ECO:0000313" key="1">
    <source>
        <dbReference type="EMBL" id="KAH6639913.1"/>
    </source>
</evidence>
<dbReference type="GeneID" id="70133245"/>
<dbReference type="AlphaFoldDB" id="A0A9P8RHK5"/>
<dbReference type="EMBL" id="JAGPXC010000014">
    <property type="protein sequence ID" value="KAH6639913.1"/>
    <property type="molecule type" value="Genomic_DNA"/>
</dbReference>
<gene>
    <name evidence="1" type="ORF">BKA67DRAFT_587860</name>
</gene>
<name>A0A9P8RHK5_9PEZI</name>
<comment type="caution">
    <text evidence="1">The sequence shown here is derived from an EMBL/GenBank/DDBJ whole genome shotgun (WGS) entry which is preliminary data.</text>
</comment>
<accession>A0A9P8RHK5</accession>
<organism evidence="1 2">
    <name type="scientific">Truncatella angustata</name>
    <dbReference type="NCBI Taxonomy" id="152316"/>
    <lineage>
        <taxon>Eukaryota</taxon>
        <taxon>Fungi</taxon>
        <taxon>Dikarya</taxon>
        <taxon>Ascomycota</taxon>
        <taxon>Pezizomycotina</taxon>
        <taxon>Sordariomycetes</taxon>
        <taxon>Xylariomycetidae</taxon>
        <taxon>Amphisphaeriales</taxon>
        <taxon>Sporocadaceae</taxon>
        <taxon>Truncatella</taxon>
    </lineage>
</organism>
<proteinExistence type="predicted"/>
<reference evidence="1" key="1">
    <citation type="journal article" date="2021" name="Nat. Commun.">
        <title>Genetic determinants of endophytism in the Arabidopsis root mycobiome.</title>
        <authorList>
            <person name="Mesny F."/>
            <person name="Miyauchi S."/>
            <person name="Thiergart T."/>
            <person name="Pickel B."/>
            <person name="Atanasova L."/>
            <person name="Karlsson M."/>
            <person name="Huettel B."/>
            <person name="Barry K.W."/>
            <person name="Haridas S."/>
            <person name="Chen C."/>
            <person name="Bauer D."/>
            <person name="Andreopoulos W."/>
            <person name="Pangilinan J."/>
            <person name="LaButti K."/>
            <person name="Riley R."/>
            <person name="Lipzen A."/>
            <person name="Clum A."/>
            <person name="Drula E."/>
            <person name="Henrissat B."/>
            <person name="Kohler A."/>
            <person name="Grigoriev I.V."/>
            <person name="Martin F.M."/>
            <person name="Hacquard S."/>
        </authorList>
    </citation>
    <scope>NUCLEOTIDE SEQUENCE</scope>
    <source>
        <strain evidence="1">MPI-SDFR-AT-0073</strain>
    </source>
</reference>